<dbReference type="RefSeq" id="WP_078695529.1">
    <property type="nucleotide sequence ID" value="NZ_FUYH01000003.1"/>
</dbReference>
<dbReference type="InterPro" id="IPR005077">
    <property type="entry name" value="Peptidase_C11"/>
</dbReference>
<dbReference type="Proteomes" id="UP000190105">
    <property type="component" value="Unassembled WGS sequence"/>
</dbReference>
<protein>
    <submittedName>
        <fullName evidence="1">Uncharacterized protein</fullName>
    </submittedName>
</protein>
<dbReference type="AlphaFoldDB" id="A0A1T4WPX4"/>
<dbReference type="EMBL" id="FUYH01000003">
    <property type="protein sequence ID" value="SKA79422.1"/>
    <property type="molecule type" value="Genomic_DNA"/>
</dbReference>
<organism evidence="1 2">
    <name type="scientific">Caloramator quimbayensis</name>
    <dbReference type="NCBI Taxonomy" id="1147123"/>
    <lineage>
        <taxon>Bacteria</taxon>
        <taxon>Bacillati</taxon>
        <taxon>Bacillota</taxon>
        <taxon>Clostridia</taxon>
        <taxon>Eubacteriales</taxon>
        <taxon>Clostridiaceae</taxon>
        <taxon>Caloramator</taxon>
    </lineage>
</organism>
<dbReference type="Pfam" id="PF03415">
    <property type="entry name" value="Peptidase_C11"/>
    <property type="match status" value="1"/>
</dbReference>
<dbReference type="PANTHER" id="PTHR37835">
    <property type="entry name" value="ALPHA-CLOSTRIPAIN"/>
    <property type="match status" value="1"/>
</dbReference>
<name>A0A1T4WPX4_9CLOT</name>
<keyword evidence="2" id="KW-1185">Reference proteome</keyword>
<reference evidence="2" key="1">
    <citation type="submission" date="2017-02" db="EMBL/GenBank/DDBJ databases">
        <authorList>
            <person name="Varghese N."/>
            <person name="Submissions S."/>
        </authorList>
    </citation>
    <scope>NUCLEOTIDE SEQUENCE [LARGE SCALE GENOMIC DNA]</scope>
    <source>
        <strain evidence="2">USBA 833</strain>
    </source>
</reference>
<sequence>MKKRWSVLFYLNGNNEIEPEIFNSFKRILEIKNDDVDIYIEIGRIKKEIIKKIRVRENIDLSNDDSFGVSRYIVKSGEVKHTCNLGNKNMADPKQLYDFISWAINFGNSENMCLIIAAHGFSFIGGITDFSLDYPYVMPIEDMCYVINKALYDNKKELNLLVLDMCYMNYIEIINELYKRHSIIKYILTYDEEGDFKGLNYKNFIESLSYYNEYNPIEFFNKFNNENIILIKSNRVKMKDIKNFCDYFAKQMINVGYSISNINTDILIEVYDKINEVIMYKKSSNQSVKIVDFYLDRLSEYYCNLSFSQNNKWFNLISGSKKIYINKQNINLMPRKLTKTEILGLVLTLNPGIDINKAIKIIDDIMI</sequence>
<accession>A0A1T4WPX4</accession>
<evidence type="ECO:0000313" key="1">
    <source>
        <dbReference type="EMBL" id="SKA79422.1"/>
    </source>
</evidence>
<dbReference type="PANTHER" id="PTHR37835:SF1">
    <property type="entry name" value="ALPHA-CLOSTRIPAIN"/>
    <property type="match status" value="1"/>
</dbReference>
<proteinExistence type="predicted"/>
<evidence type="ECO:0000313" key="2">
    <source>
        <dbReference type="Proteomes" id="UP000190105"/>
    </source>
</evidence>
<gene>
    <name evidence="1" type="ORF">SAMN05443428_10360</name>
</gene>
<dbReference type="STRING" id="1147123.SAMN05443428_10360"/>
<dbReference type="OrthoDB" id="5507507at2"/>
<dbReference type="Gene3D" id="3.40.50.11970">
    <property type="match status" value="1"/>
</dbReference>